<keyword evidence="3" id="KW-0813">Transport</keyword>
<comment type="caution">
    <text evidence="11">The sequence shown here is derived from an EMBL/GenBank/DDBJ whole genome shotgun (WGS) entry which is preliminary data.</text>
</comment>
<accession>A0AAV9UPM3</accession>
<feature type="transmembrane region" description="Helical" evidence="10">
    <location>
        <begin position="733"/>
        <end position="757"/>
    </location>
</feature>
<feature type="transmembrane region" description="Helical" evidence="10">
    <location>
        <begin position="587"/>
        <end position="605"/>
    </location>
</feature>
<evidence type="ECO:0000256" key="2">
    <source>
        <dbReference type="ARBA" id="ARBA00008807"/>
    </source>
</evidence>
<evidence type="ECO:0000256" key="5">
    <source>
        <dbReference type="ARBA" id="ARBA00022856"/>
    </source>
</evidence>
<evidence type="ECO:0000256" key="1">
    <source>
        <dbReference type="ARBA" id="ARBA00004141"/>
    </source>
</evidence>
<dbReference type="GO" id="GO:0015031">
    <property type="term" value="P:protein transport"/>
    <property type="evidence" value="ECO:0007669"/>
    <property type="project" value="UniProtKB-KW"/>
</dbReference>
<dbReference type="GO" id="GO:0035673">
    <property type="term" value="F:oligopeptide transmembrane transporter activity"/>
    <property type="evidence" value="ECO:0007669"/>
    <property type="project" value="InterPro"/>
</dbReference>
<keyword evidence="12" id="KW-1185">Reference proteome</keyword>
<dbReference type="EMBL" id="JAVHNQ010000005">
    <property type="protein sequence ID" value="KAK6346616.1"/>
    <property type="molecule type" value="Genomic_DNA"/>
</dbReference>
<evidence type="ECO:0000313" key="11">
    <source>
        <dbReference type="EMBL" id="KAK6346616.1"/>
    </source>
</evidence>
<dbReference type="PANTHER" id="PTHR22601">
    <property type="entry name" value="ISP4 LIKE PROTEIN"/>
    <property type="match status" value="1"/>
</dbReference>
<dbReference type="GO" id="GO:0016020">
    <property type="term" value="C:membrane"/>
    <property type="evidence" value="ECO:0007669"/>
    <property type="project" value="UniProtKB-SubCell"/>
</dbReference>
<feature type="transmembrane region" description="Helical" evidence="10">
    <location>
        <begin position="90"/>
        <end position="110"/>
    </location>
</feature>
<evidence type="ECO:0000256" key="6">
    <source>
        <dbReference type="ARBA" id="ARBA00022927"/>
    </source>
</evidence>
<feature type="transmembrane region" description="Helical" evidence="10">
    <location>
        <begin position="505"/>
        <end position="532"/>
    </location>
</feature>
<keyword evidence="8 10" id="KW-0472">Membrane</keyword>
<feature type="compositionally biased region" description="Basic and acidic residues" evidence="9">
    <location>
        <begin position="7"/>
        <end position="22"/>
    </location>
</feature>
<evidence type="ECO:0008006" key="13">
    <source>
        <dbReference type="Google" id="ProtNLM"/>
    </source>
</evidence>
<organism evidence="11 12">
    <name type="scientific">Orbilia brochopaga</name>
    <dbReference type="NCBI Taxonomy" id="3140254"/>
    <lineage>
        <taxon>Eukaryota</taxon>
        <taxon>Fungi</taxon>
        <taxon>Dikarya</taxon>
        <taxon>Ascomycota</taxon>
        <taxon>Pezizomycotina</taxon>
        <taxon>Orbiliomycetes</taxon>
        <taxon>Orbiliales</taxon>
        <taxon>Orbiliaceae</taxon>
        <taxon>Orbilia</taxon>
    </lineage>
</organism>
<evidence type="ECO:0000256" key="8">
    <source>
        <dbReference type="ARBA" id="ARBA00023136"/>
    </source>
</evidence>
<feature type="region of interest" description="Disordered" evidence="9">
    <location>
        <begin position="1"/>
        <end position="22"/>
    </location>
</feature>
<keyword evidence="6" id="KW-0653">Protein transport</keyword>
<feature type="transmembrane region" description="Helical" evidence="10">
    <location>
        <begin position="696"/>
        <end position="721"/>
    </location>
</feature>
<feature type="transmembrane region" description="Helical" evidence="10">
    <location>
        <begin position="479"/>
        <end position="499"/>
    </location>
</feature>
<sequence length="786" mass="87021">MLDNSASDDKINKSDYPSDYKDSKGANPIVSVYNDIATGTVETVNGKDGYLDPEQAELAADTTLETNLQLITKTLDITDDPTESPYTFRAFVVGLGLASFGAVIAEIFYFKPQTVNVSTVFLQIVAYVLGEAMALIPRWGPIGRFLNPGPWNQKEHIFATILGSSAAVCALGTEQLAVQNLYYGESPNPASAIFLLFSSQCLGYGFVGFMRKAFIYPTKMLWPTILPNASLFQTLHLDKALAKRRLKVFWWVCGAVIIWEIVPQYIFPLTIGISIFCLANQHSAVFTHLFGGSNGDEGLGLLSWCMDWQYVGTHQFVLPMNTLVNQLIGYFGCVALTIVAYYANIWDAKKFPFLAQALFSTDGTVYDQTKILGPDNKVDPVKLHEYGLPWFATSNAMSLLTMNIGVTAGIVHIICWNWDDIKDLFTWATPSGARSIITKARTGGGLRFWKGSHNVKKTTGTESDPHFEAMRAYKEAPTWWYMCILLVAIAIGLVCTYEQKTGLPWWGFLISCLISLTLCVFYAPIYGITGFYYKPITAVQMIGAYLVPGRPVANMMFTLYGANSLAQGIFMLEDLKLSQYAKLPPRATFVAQVLGTCVGSILNWIMMNSIVKNQRDTLLSVEGTSVWSGQNVQTYNAQAVAWGGAGNEIFGHGGTYQIVPIGLAIGIFVPLPFWIGHKFFPKLRLDYINTFIITTWLGWLSVGINSSLLPYFLFGFFAQFYLRRYRAVFFAKYNLIVTAAIAGGVQIIVFILTFAVLGGGGPIHPFPTWWGNNVDGNNDRCLKVVT</sequence>
<keyword evidence="4 10" id="KW-0812">Transmembrane</keyword>
<reference evidence="11 12" key="1">
    <citation type="submission" date="2019-10" db="EMBL/GenBank/DDBJ databases">
        <authorList>
            <person name="Palmer J.M."/>
        </authorList>
    </citation>
    <scope>NUCLEOTIDE SEQUENCE [LARGE SCALE GENOMIC DNA]</scope>
    <source>
        <strain evidence="11 12">TWF696</strain>
    </source>
</reference>
<keyword evidence="5" id="KW-0571">Peptide transport</keyword>
<feature type="transmembrane region" description="Helical" evidence="10">
    <location>
        <begin position="658"/>
        <end position="676"/>
    </location>
</feature>
<feature type="transmembrane region" description="Helical" evidence="10">
    <location>
        <begin position="116"/>
        <end position="136"/>
    </location>
</feature>
<evidence type="ECO:0000256" key="7">
    <source>
        <dbReference type="ARBA" id="ARBA00022989"/>
    </source>
</evidence>
<name>A0AAV9UPM3_9PEZI</name>
<dbReference type="NCBIfam" id="TIGR00728">
    <property type="entry name" value="OPT_sfam"/>
    <property type="match status" value="1"/>
</dbReference>
<evidence type="ECO:0000313" key="12">
    <source>
        <dbReference type="Proteomes" id="UP001375240"/>
    </source>
</evidence>
<dbReference type="Proteomes" id="UP001375240">
    <property type="component" value="Unassembled WGS sequence"/>
</dbReference>
<comment type="similarity">
    <text evidence="2">Belongs to the oligopeptide OPT transporter family.</text>
</comment>
<evidence type="ECO:0000256" key="9">
    <source>
        <dbReference type="SAM" id="MobiDB-lite"/>
    </source>
</evidence>
<comment type="subcellular location">
    <subcellularLocation>
        <location evidence="1">Membrane</location>
        <topology evidence="1">Multi-pass membrane protein</topology>
    </subcellularLocation>
</comment>
<dbReference type="InterPro" id="IPR004648">
    <property type="entry name" value="Oligpept_transpt"/>
</dbReference>
<evidence type="ECO:0000256" key="4">
    <source>
        <dbReference type="ARBA" id="ARBA00022692"/>
    </source>
</evidence>
<feature type="transmembrane region" description="Helical" evidence="10">
    <location>
        <begin position="327"/>
        <end position="346"/>
    </location>
</feature>
<keyword evidence="7 10" id="KW-1133">Transmembrane helix</keyword>
<evidence type="ECO:0000256" key="10">
    <source>
        <dbReference type="SAM" id="Phobius"/>
    </source>
</evidence>
<feature type="transmembrane region" description="Helical" evidence="10">
    <location>
        <begin position="190"/>
        <end position="210"/>
    </location>
</feature>
<feature type="transmembrane region" description="Helical" evidence="10">
    <location>
        <begin position="157"/>
        <end position="178"/>
    </location>
</feature>
<feature type="transmembrane region" description="Helical" evidence="10">
    <location>
        <begin position="552"/>
        <end position="572"/>
    </location>
</feature>
<evidence type="ECO:0000256" key="3">
    <source>
        <dbReference type="ARBA" id="ARBA00022448"/>
    </source>
</evidence>
<dbReference type="Pfam" id="PF03169">
    <property type="entry name" value="OPT"/>
    <property type="match status" value="1"/>
</dbReference>
<dbReference type="InterPro" id="IPR004813">
    <property type="entry name" value="OPT"/>
</dbReference>
<proteinExistence type="inferred from homology"/>
<gene>
    <name evidence="11" type="ORF">TWF696_006736</name>
</gene>
<dbReference type="AlphaFoldDB" id="A0AAV9UPM3"/>
<protein>
    <recommendedName>
        <fullName evidence="13">OPT superfamily oligopeptide transporter</fullName>
    </recommendedName>
</protein>